<proteinExistence type="predicted"/>
<evidence type="ECO:0000256" key="1">
    <source>
        <dbReference type="SAM" id="MobiDB-lite"/>
    </source>
</evidence>
<sequence>MTSKLAVDGTRAHSTSCSAPIPPLTEDEQVSLISLPVELLDQIAEHLDNQSLLLLCKLSRKLNDIATRAFLKINGISGPTSSTPYRYLVTRLDPPGLIPALYAALWLTSLTSITFYFSPDLKRLVFETRGLADLIQRLEGRVEHLELNFGDVDWWVNDRLQRIRAAKENGEEVHELWEALRMDKTVWRAVFERLLDRAFGKGIKTLMVVNGDKIRDVLIDPDREKREAEEAAAATVLAARAPVDVGLFYKLSEWVHRFFETGQISTASLPPFQPRISRRVHDTYGGLKYASDQRACLKKLDLHSSMLLQPLFFQKTLKIFRTHAPVLHTLCFIGVRVSSGAWQDLLSSITLPALTSFIYMLDTLLVDYPTITVSTLQDFLVRHPTITSLTLYGILLPSQFPELKSEDILPNLEFLEAHPKVVTWLLKNAETLPTLTTVAIRSEYTASWMDHRNSYGDFDWALLAISRLPREIKLQLKLNKEANFVAWITVHVEKYSPEGRSEFPKLTNVKEFTVSCQYLVKLEESTLLDLVPKWVALLPCVEVFNLVEISNQEGTLAIKLADKLGKCCQSLKKFMVEMEEVPIPRANN</sequence>
<name>A0A8H5FUP2_9AGAR</name>
<protein>
    <recommendedName>
        <fullName evidence="2">F-box domain-containing protein</fullName>
    </recommendedName>
</protein>
<gene>
    <name evidence="3" type="ORF">D9756_008588</name>
</gene>
<evidence type="ECO:0000313" key="3">
    <source>
        <dbReference type="EMBL" id="KAF5350440.1"/>
    </source>
</evidence>
<evidence type="ECO:0000313" key="4">
    <source>
        <dbReference type="Proteomes" id="UP000559027"/>
    </source>
</evidence>
<comment type="caution">
    <text evidence="3">The sequence shown here is derived from an EMBL/GenBank/DDBJ whole genome shotgun (WGS) entry which is preliminary data.</text>
</comment>
<evidence type="ECO:0000259" key="2">
    <source>
        <dbReference type="PROSITE" id="PS50181"/>
    </source>
</evidence>
<feature type="region of interest" description="Disordered" evidence="1">
    <location>
        <begin position="1"/>
        <end position="20"/>
    </location>
</feature>
<dbReference type="InterPro" id="IPR001810">
    <property type="entry name" value="F-box_dom"/>
</dbReference>
<reference evidence="3 4" key="1">
    <citation type="journal article" date="2020" name="ISME J.">
        <title>Uncovering the hidden diversity of litter-decomposition mechanisms in mushroom-forming fungi.</title>
        <authorList>
            <person name="Floudas D."/>
            <person name="Bentzer J."/>
            <person name="Ahren D."/>
            <person name="Johansson T."/>
            <person name="Persson P."/>
            <person name="Tunlid A."/>
        </authorList>
    </citation>
    <scope>NUCLEOTIDE SEQUENCE [LARGE SCALE GENOMIC DNA]</scope>
    <source>
        <strain evidence="3 4">CBS 146.42</strain>
    </source>
</reference>
<dbReference type="Proteomes" id="UP000559027">
    <property type="component" value="Unassembled WGS sequence"/>
</dbReference>
<dbReference type="PROSITE" id="PS50181">
    <property type="entry name" value="FBOX"/>
    <property type="match status" value="1"/>
</dbReference>
<dbReference type="Pfam" id="PF00646">
    <property type="entry name" value="F-box"/>
    <property type="match status" value="1"/>
</dbReference>
<dbReference type="OrthoDB" id="2635672at2759"/>
<accession>A0A8H5FUP2</accession>
<dbReference type="AlphaFoldDB" id="A0A8H5FUP2"/>
<feature type="domain" description="F-box" evidence="2">
    <location>
        <begin position="29"/>
        <end position="73"/>
    </location>
</feature>
<dbReference type="EMBL" id="JAACJO010000014">
    <property type="protein sequence ID" value="KAF5350440.1"/>
    <property type="molecule type" value="Genomic_DNA"/>
</dbReference>
<organism evidence="3 4">
    <name type="scientific">Leucocoprinus leucothites</name>
    <dbReference type="NCBI Taxonomy" id="201217"/>
    <lineage>
        <taxon>Eukaryota</taxon>
        <taxon>Fungi</taxon>
        <taxon>Dikarya</taxon>
        <taxon>Basidiomycota</taxon>
        <taxon>Agaricomycotina</taxon>
        <taxon>Agaricomycetes</taxon>
        <taxon>Agaricomycetidae</taxon>
        <taxon>Agaricales</taxon>
        <taxon>Agaricineae</taxon>
        <taxon>Agaricaceae</taxon>
        <taxon>Leucocoprinus</taxon>
    </lineage>
</organism>
<dbReference type="SMART" id="SM00256">
    <property type="entry name" value="FBOX"/>
    <property type="match status" value="1"/>
</dbReference>
<keyword evidence="4" id="KW-1185">Reference proteome</keyword>